<feature type="transmembrane region" description="Helical" evidence="12">
    <location>
        <begin position="45"/>
        <end position="68"/>
    </location>
</feature>
<dbReference type="GO" id="GO:0019367">
    <property type="term" value="P:fatty acid elongation, saturated fatty acid"/>
    <property type="evidence" value="ECO:0007669"/>
    <property type="project" value="TreeGrafter"/>
</dbReference>
<evidence type="ECO:0000313" key="15">
    <source>
        <dbReference type="Proteomes" id="UP000014760"/>
    </source>
</evidence>
<keyword evidence="4 12" id="KW-0808">Transferase</keyword>
<evidence type="ECO:0000256" key="1">
    <source>
        <dbReference type="ARBA" id="ARBA00004141"/>
    </source>
</evidence>
<evidence type="ECO:0000256" key="11">
    <source>
        <dbReference type="ARBA" id="ARBA00047375"/>
    </source>
</evidence>
<dbReference type="EMBL" id="AMQN01001645">
    <property type="status" value="NOT_ANNOTATED_CDS"/>
    <property type="molecule type" value="Genomic_DNA"/>
</dbReference>
<comment type="catalytic activity">
    <reaction evidence="11 12">
        <text>a very-long-chain acyl-CoA + malonyl-CoA + H(+) = a very-long-chain 3-oxoacyl-CoA + CO2 + CoA</text>
        <dbReference type="Rhea" id="RHEA:32727"/>
        <dbReference type="ChEBI" id="CHEBI:15378"/>
        <dbReference type="ChEBI" id="CHEBI:16526"/>
        <dbReference type="ChEBI" id="CHEBI:57287"/>
        <dbReference type="ChEBI" id="CHEBI:57384"/>
        <dbReference type="ChEBI" id="CHEBI:90725"/>
        <dbReference type="ChEBI" id="CHEBI:90736"/>
        <dbReference type="EC" id="2.3.1.199"/>
    </reaction>
</comment>
<dbReference type="STRING" id="283909.R7UEN1"/>
<proteinExistence type="inferred from homology"/>
<dbReference type="OrthoDB" id="434092at2759"/>
<name>R7UEN1_CAPTE</name>
<dbReference type="GO" id="GO:0042761">
    <property type="term" value="P:very long-chain fatty acid biosynthetic process"/>
    <property type="evidence" value="ECO:0007669"/>
    <property type="project" value="TreeGrafter"/>
</dbReference>
<protein>
    <recommendedName>
        <fullName evidence="12">Elongation of very long chain fatty acids protein</fullName>
        <ecNumber evidence="12">2.3.1.199</ecNumber>
    </recommendedName>
    <alternativeName>
        <fullName evidence="12">Very-long-chain 3-oxoacyl-CoA synthase</fullName>
    </alternativeName>
</protein>
<dbReference type="EMBL" id="KB304239">
    <property type="protein sequence ID" value="ELU02248.1"/>
    <property type="molecule type" value="Genomic_DNA"/>
</dbReference>
<dbReference type="GO" id="GO:0005789">
    <property type="term" value="C:endoplasmic reticulum membrane"/>
    <property type="evidence" value="ECO:0007669"/>
    <property type="project" value="TreeGrafter"/>
</dbReference>
<dbReference type="HOGENOM" id="CLU_048483_3_1_1"/>
<dbReference type="AlphaFoldDB" id="R7UEN1"/>
<evidence type="ECO:0000256" key="9">
    <source>
        <dbReference type="ARBA" id="ARBA00023136"/>
    </source>
</evidence>
<dbReference type="PANTHER" id="PTHR11157:SF134">
    <property type="entry name" value="ELONGATION OF FATTY ACIDS PROTEIN 1-RELATED"/>
    <property type="match status" value="1"/>
</dbReference>
<dbReference type="OMA" id="GYLYHGF"/>
<sequence>MSGIAQFCATSVQLPSFPIFCAYLLMIALSGWWQKLSHPLNLSRVMLLFNFLCCALSLYTFVGFTFAITSYHGIYDLSPSALLKPIFFMYWVSKLVELCDTLFMILRHRRRQISFLHVYHHGSMLLLSDYTYRHTPWPTIGVFLGLNSLVHIILYGYYGLSVLRPGSPPSWKRRLTEIQIAQFIVDLCLVIPGYLHHGYCVYSIFYAVAMTIFFTNFYYRAYVKNHKSPEDKKCS</sequence>
<dbReference type="Pfam" id="PF01151">
    <property type="entry name" value="ELO"/>
    <property type="match status" value="1"/>
</dbReference>
<feature type="transmembrane region" description="Helical" evidence="12">
    <location>
        <begin position="12"/>
        <end position="33"/>
    </location>
</feature>
<evidence type="ECO:0000256" key="3">
    <source>
        <dbReference type="ARBA" id="ARBA00022516"/>
    </source>
</evidence>
<keyword evidence="9 12" id="KW-0472">Membrane</keyword>
<keyword evidence="8 12" id="KW-0443">Lipid metabolism</keyword>
<evidence type="ECO:0000256" key="5">
    <source>
        <dbReference type="ARBA" id="ARBA00022692"/>
    </source>
</evidence>
<dbReference type="InterPro" id="IPR030457">
    <property type="entry name" value="ELO_CS"/>
</dbReference>
<dbReference type="InterPro" id="IPR002076">
    <property type="entry name" value="ELO_fam"/>
</dbReference>
<dbReference type="GO" id="GO:0034626">
    <property type="term" value="P:fatty acid elongation, polyunsaturated fatty acid"/>
    <property type="evidence" value="ECO:0007669"/>
    <property type="project" value="TreeGrafter"/>
</dbReference>
<keyword evidence="3 12" id="KW-0444">Lipid biosynthesis</keyword>
<keyword evidence="10 12" id="KW-0275">Fatty acid biosynthesis</keyword>
<feature type="transmembrane region" description="Helical" evidence="12">
    <location>
        <begin position="88"/>
        <end position="106"/>
    </location>
</feature>
<organism evidence="13">
    <name type="scientific">Capitella teleta</name>
    <name type="common">Polychaete worm</name>
    <dbReference type="NCBI Taxonomy" id="283909"/>
    <lineage>
        <taxon>Eukaryota</taxon>
        <taxon>Metazoa</taxon>
        <taxon>Spiralia</taxon>
        <taxon>Lophotrochozoa</taxon>
        <taxon>Annelida</taxon>
        <taxon>Polychaeta</taxon>
        <taxon>Sedentaria</taxon>
        <taxon>Scolecida</taxon>
        <taxon>Capitellidae</taxon>
        <taxon>Capitella</taxon>
    </lineage>
</organism>
<reference evidence="13 15" key="2">
    <citation type="journal article" date="2013" name="Nature">
        <title>Insights into bilaterian evolution from three spiralian genomes.</title>
        <authorList>
            <person name="Simakov O."/>
            <person name="Marletaz F."/>
            <person name="Cho S.J."/>
            <person name="Edsinger-Gonzales E."/>
            <person name="Havlak P."/>
            <person name="Hellsten U."/>
            <person name="Kuo D.H."/>
            <person name="Larsson T."/>
            <person name="Lv J."/>
            <person name="Arendt D."/>
            <person name="Savage R."/>
            <person name="Osoegawa K."/>
            <person name="de Jong P."/>
            <person name="Grimwood J."/>
            <person name="Chapman J.A."/>
            <person name="Shapiro H."/>
            <person name="Aerts A."/>
            <person name="Otillar R.P."/>
            <person name="Terry A.Y."/>
            <person name="Boore J.L."/>
            <person name="Grigoriev I.V."/>
            <person name="Lindberg D.R."/>
            <person name="Seaver E.C."/>
            <person name="Weisblat D.A."/>
            <person name="Putnam N.H."/>
            <person name="Rokhsar D.S."/>
        </authorList>
    </citation>
    <scope>NUCLEOTIDE SEQUENCE</scope>
    <source>
        <strain evidence="13 15">I ESC-2004</strain>
    </source>
</reference>
<evidence type="ECO:0000256" key="12">
    <source>
        <dbReference type="RuleBase" id="RU361115"/>
    </source>
</evidence>
<dbReference type="PROSITE" id="PS01188">
    <property type="entry name" value="ELO"/>
    <property type="match status" value="1"/>
</dbReference>
<accession>R7UEN1</accession>
<comment type="subcellular location">
    <subcellularLocation>
        <location evidence="1">Membrane</location>
        <topology evidence="1">Multi-pass membrane protein</topology>
    </subcellularLocation>
</comment>
<evidence type="ECO:0000313" key="14">
    <source>
        <dbReference type="EnsemblMetazoa" id="CapteP139010"/>
    </source>
</evidence>
<evidence type="ECO:0000256" key="2">
    <source>
        <dbReference type="ARBA" id="ARBA00007263"/>
    </source>
</evidence>
<keyword evidence="6 12" id="KW-0276">Fatty acid metabolism</keyword>
<keyword evidence="7 12" id="KW-1133">Transmembrane helix</keyword>
<dbReference type="EnsemblMetazoa" id="CapteT139010">
    <property type="protein sequence ID" value="CapteP139010"/>
    <property type="gene ID" value="CapteG139010"/>
</dbReference>
<evidence type="ECO:0000256" key="7">
    <source>
        <dbReference type="ARBA" id="ARBA00022989"/>
    </source>
</evidence>
<dbReference type="GO" id="GO:0009922">
    <property type="term" value="F:fatty acid elongase activity"/>
    <property type="evidence" value="ECO:0007669"/>
    <property type="project" value="UniProtKB-EC"/>
</dbReference>
<dbReference type="EC" id="2.3.1.199" evidence="12"/>
<dbReference type="PANTHER" id="PTHR11157">
    <property type="entry name" value="FATTY ACID ACYL TRANSFERASE-RELATED"/>
    <property type="match status" value="1"/>
</dbReference>
<dbReference type="Proteomes" id="UP000014760">
    <property type="component" value="Unassembled WGS sequence"/>
</dbReference>
<evidence type="ECO:0000256" key="4">
    <source>
        <dbReference type="ARBA" id="ARBA00022679"/>
    </source>
</evidence>
<dbReference type="GO" id="GO:0030148">
    <property type="term" value="P:sphingolipid biosynthetic process"/>
    <property type="evidence" value="ECO:0007669"/>
    <property type="project" value="TreeGrafter"/>
</dbReference>
<evidence type="ECO:0000256" key="8">
    <source>
        <dbReference type="ARBA" id="ARBA00023098"/>
    </source>
</evidence>
<keyword evidence="5 12" id="KW-0812">Transmembrane</keyword>
<reference evidence="15" key="1">
    <citation type="submission" date="2012-12" db="EMBL/GenBank/DDBJ databases">
        <authorList>
            <person name="Hellsten U."/>
            <person name="Grimwood J."/>
            <person name="Chapman J.A."/>
            <person name="Shapiro H."/>
            <person name="Aerts A."/>
            <person name="Otillar R.P."/>
            <person name="Terry A.Y."/>
            <person name="Boore J.L."/>
            <person name="Simakov O."/>
            <person name="Marletaz F."/>
            <person name="Cho S.-J."/>
            <person name="Edsinger-Gonzales E."/>
            <person name="Havlak P."/>
            <person name="Kuo D.-H."/>
            <person name="Larsson T."/>
            <person name="Lv J."/>
            <person name="Arendt D."/>
            <person name="Savage R."/>
            <person name="Osoegawa K."/>
            <person name="de Jong P."/>
            <person name="Lindberg D.R."/>
            <person name="Seaver E.C."/>
            <person name="Weisblat D.A."/>
            <person name="Putnam N.H."/>
            <person name="Grigoriev I.V."/>
            <person name="Rokhsar D.S."/>
        </authorList>
    </citation>
    <scope>NUCLEOTIDE SEQUENCE</scope>
    <source>
        <strain evidence="15">I ESC-2004</strain>
    </source>
</reference>
<reference evidence="14" key="3">
    <citation type="submission" date="2015-06" db="UniProtKB">
        <authorList>
            <consortium name="EnsemblMetazoa"/>
        </authorList>
    </citation>
    <scope>IDENTIFICATION</scope>
</reference>
<evidence type="ECO:0000313" key="13">
    <source>
        <dbReference type="EMBL" id="ELU02248.1"/>
    </source>
</evidence>
<feature type="transmembrane region" description="Helical" evidence="12">
    <location>
        <begin position="201"/>
        <end position="219"/>
    </location>
</feature>
<feature type="transmembrane region" description="Helical" evidence="12">
    <location>
        <begin position="138"/>
        <end position="158"/>
    </location>
</feature>
<evidence type="ECO:0000256" key="10">
    <source>
        <dbReference type="ARBA" id="ARBA00023160"/>
    </source>
</evidence>
<evidence type="ECO:0000256" key="6">
    <source>
        <dbReference type="ARBA" id="ARBA00022832"/>
    </source>
</evidence>
<comment type="similarity">
    <text evidence="2 12">Belongs to the ELO family.</text>
</comment>
<keyword evidence="15" id="KW-1185">Reference proteome</keyword>
<dbReference type="GO" id="GO:0034625">
    <property type="term" value="P:fatty acid elongation, monounsaturated fatty acid"/>
    <property type="evidence" value="ECO:0007669"/>
    <property type="project" value="TreeGrafter"/>
</dbReference>
<gene>
    <name evidence="13" type="ORF">CAPTEDRAFT_139010</name>
</gene>